<evidence type="ECO:0000313" key="3">
    <source>
        <dbReference type="Proteomes" id="UP000501452"/>
    </source>
</evidence>
<dbReference type="Proteomes" id="UP000501452">
    <property type="component" value="Chromosome"/>
</dbReference>
<dbReference type="RefSeq" id="WP_166174970.1">
    <property type="nucleotide sequence ID" value="NZ_CP045119.1"/>
</dbReference>
<dbReference type="AlphaFoldDB" id="A0A6G8Q7T4"/>
<evidence type="ECO:0000313" key="2">
    <source>
        <dbReference type="EMBL" id="QIN82536.1"/>
    </source>
</evidence>
<dbReference type="KEGG" id="rub:GBA63_07690"/>
<sequence>MVEEEGRREDNGGPPPEIVELRTRIGIKDNRIRELLEEVTASRLAADEARAAREAGDGHVEAIERDRDRLRERVRELETESRGRWRRREGSERRISRLEREIERKDGEIARRDHLLKRSAEDLEEANRAAREESSRKDDALRMARGRVEGLERDLEGREAEISSLQTQLEEVRAALDSEREFREGLADPENRLRAGIELFNDSEGRDSTNALSRTLGRPEVHVGLGEGEEPPTIISFTWQNVTWQTYAANPNPAVRPPRVYLKSSGEDLSGVDREPPNARVVAGGRVALGL</sequence>
<dbReference type="EMBL" id="CP045119">
    <property type="protein sequence ID" value="QIN82536.1"/>
    <property type="molecule type" value="Genomic_DNA"/>
</dbReference>
<protein>
    <submittedName>
        <fullName evidence="2">Uncharacterized protein</fullName>
    </submittedName>
</protein>
<organism evidence="2 3">
    <name type="scientific">Rubrobacter tropicus</name>
    <dbReference type="NCBI Taxonomy" id="2653851"/>
    <lineage>
        <taxon>Bacteria</taxon>
        <taxon>Bacillati</taxon>
        <taxon>Actinomycetota</taxon>
        <taxon>Rubrobacteria</taxon>
        <taxon>Rubrobacterales</taxon>
        <taxon>Rubrobacteraceae</taxon>
        <taxon>Rubrobacter</taxon>
    </lineage>
</organism>
<accession>A0A6G8Q7T4</accession>
<keyword evidence="1" id="KW-0175">Coiled coil</keyword>
<keyword evidence="3" id="KW-1185">Reference proteome</keyword>
<gene>
    <name evidence="2" type="ORF">GBA63_07690</name>
</gene>
<evidence type="ECO:0000256" key="1">
    <source>
        <dbReference type="SAM" id="Coils"/>
    </source>
</evidence>
<proteinExistence type="predicted"/>
<reference evidence="2 3" key="1">
    <citation type="submission" date="2019-10" db="EMBL/GenBank/DDBJ databases">
        <title>Rubrobacter sp nov SCSIO 52090 isolated from a deep-sea sediment in the South China Sea.</title>
        <authorList>
            <person name="Chen R.W."/>
        </authorList>
    </citation>
    <scope>NUCLEOTIDE SEQUENCE [LARGE SCALE GENOMIC DNA]</scope>
    <source>
        <strain evidence="2 3">SCSIO 52909</strain>
    </source>
</reference>
<feature type="coiled-coil region" evidence="1">
    <location>
        <begin position="60"/>
        <end position="175"/>
    </location>
</feature>
<name>A0A6G8Q7T4_9ACTN</name>